<dbReference type="PROSITE" id="PS51898">
    <property type="entry name" value="TYR_RECOMBINASE"/>
    <property type="match status" value="1"/>
</dbReference>
<evidence type="ECO:0000256" key="1">
    <source>
        <dbReference type="ARBA" id="ARBA00008857"/>
    </source>
</evidence>
<dbReference type="PANTHER" id="PTHR30349">
    <property type="entry name" value="PHAGE INTEGRASE-RELATED"/>
    <property type="match status" value="1"/>
</dbReference>
<dbReference type="PROSITE" id="PS51900">
    <property type="entry name" value="CB"/>
    <property type="match status" value="1"/>
</dbReference>
<proteinExistence type="inferred from homology"/>
<dbReference type="Gene3D" id="1.10.150.130">
    <property type="match status" value="1"/>
</dbReference>
<organism evidence="8 9">
    <name type="scientific">candidate division CSSED10-310 bacterium</name>
    <dbReference type="NCBI Taxonomy" id="2855610"/>
    <lineage>
        <taxon>Bacteria</taxon>
        <taxon>Bacteria division CSSED10-310</taxon>
    </lineage>
</organism>
<evidence type="ECO:0000256" key="4">
    <source>
        <dbReference type="ARBA" id="ARBA00023172"/>
    </source>
</evidence>
<evidence type="ECO:0000256" key="5">
    <source>
        <dbReference type="PROSITE-ProRule" id="PRU01248"/>
    </source>
</evidence>
<evidence type="ECO:0000256" key="3">
    <source>
        <dbReference type="ARBA" id="ARBA00023125"/>
    </source>
</evidence>
<keyword evidence="4" id="KW-0233">DNA recombination</keyword>
<name>A0ABV6Z3W9_UNCC1</name>
<dbReference type="Pfam" id="PF13495">
    <property type="entry name" value="Phage_int_SAM_4"/>
    <property type="match status" value="1"/>
</dbReference>
<sequence>MTPLRQKMLNSMKLRRFSPNTEEAYISAVLGLAKYHMKSPDVISQKEIEDYILYLITDRKLSQGSCHVAIAGIRFFYNVTLGNRFMQIARGPEFCNLPYSKKETHLPQILSKKELELLFGYTKNLKHRALLMTTYSAGLRVSEVVNLKVTDIESDRMMIRVEQGKGKKDRYTILSTRLLQELRKYYRHYNPISLLFPGKSKNKPLSRHGALNIYQQAKKKSRYYQRQWYSYASSLLCNPSNRRIL</sequence>
<evidence type="ECO:0000259" key="6">
    <source>
        <dbReference type="PROSITE" id="PS51898"/>
    </source>
</evidence>
<evidence type="ECO:0000313" key="8">
    <source>
        <dbReference type="EMBL" id="MFC1853140.1"/>
    </source>
</evidence>
<feature type="domain" description="Tyr recombinase" evidence="6">
    <location>
        <begin position="105"/>
        <end position="245"/>
    </location>
</feature>
<dbReference type="EMBL" id="JBHPBY010000431">
    <property type="protein sequence ID" value="MFC1853140.1"/>
    <property type="molecule type" value="Genomic_DNA"/>
</dbReference>
<comment type="caution">
    <text evidence="8">The sequence shown here is derived from an EMBL/GenBank/DDBJ whole genome shotgun (WGS) entry which is preliminary data.</text>
</comment>
<keyword evidence="9" id="KW-1185">Reference proteome</keyword>
<dbReference type="Gene3D" id="1.10.443.10">
    <property type="entry name" value="Intergrase catalytic core"/>
    <property type="match status" value="1"/>
</dbReference>
<keyword evidence="3 5" id="KW-0238">DNA-binding</keyword>
<evidence type="ECO:0000256" key="2">
    <source>
        <dbReference type="ARBA" id="ARBA00022908"/>
    </source>
</evidence>
<dbReference type="InterPro" id="IPR010998">
    <property type="entry name" value="Integrase_recombinase_N"/>
</dbReference>
<evidence type="ECO:0000259" key="7">
    <source>
        <dbReference type="PROSITE" id="PS51900"/>
    </source>
</evidence>
<dbReference type="InterPro" id="IPR011010">
    <property type="entry name" value="DNA_brk_join_enz"/>
</dbReference>
<dbReference type="InterPro" id="IPR002104">
    <property type="entry name" value="Integrase_catalytic"/>
</dbReference>
<gene>
    <name evidence="8" type="ORF">ACFL27_23325</name>
</gene>
<protein>
    <submittedName>
        <fullName evidence="8">Tyrosine-type recombinase/integrase</fullName>
    </submittedName>
</protein>
<reference evidence="8 9" key="1">
    <citation type="submission" date="2024-09" db="EMBL/GenBank/DDBJ databases">
        <title>Laminarin stimulates single cell rates of sulfate reduction while oxygen inhibits transcriptomic activity in coastal marine sediment.</title>
        <authorList>
            <person name="Lindsay M."/>
            <person name="Orcutt B."/>
            <person name="Emerson D."/>
            <person name="Stepanauskas R."/>
            <person name="D'Angelo T."/>
        </authorList>
    </citation>
    <scope>NUCLEOTIDE SEQUENCE [LARGE SCALE GENOMIC DNA]</scope>
    <source>
        <strain evidence="8">SAG AM-311-K15</strain>
    </source>
</reference>
<dbReference type="Proteomes" id="UP001594351">
    <property type="component" value="Unassembled WGS sequence"/>
</dbReference>
<dbReference type="InterPro" id="IPR013762">
    <property type="entry name" value="Integrase-like_cat_sf"/>
</dbReference>
<dbReference type="InterPro" id="IPR044068">
    <property type="entry name" value="CB"/>
</dbReference>
<evidence type="ECO:0000313" key="9">
    <source>
        <dbReference type="Proteomes" id="UP001594351"/>
    </source>
</evidence>
<dbReference type="InterPro" id="IPR004107">
    <property type="entry name" value="Integrase_SAM-like_N"/>
</dbReference>
<dbReference type="PANTHER" id="PTHR30349:SF64">
    <property type="entry name" value="PROPHAGE INTEGRASE INTD-RELATED"/>
    <property type="match status" value="1"/>
</dbReference>
<accession>A0ABV6Z3W9</accession>
<dbReference type="Pfam" id="PF00589">
    <property type="entry name" value="Phage_integrase"/>
    <property type="match status" value="1"/>
</dbReference>
<dbReference type="SUPFAM" id="SSF56349">
    <property type="entry name" value="DNA breaking-rejoining enzymes"/>
    <property type="match status" value="1"/>
</dbReference>
<dbReference type="InterPro" id="IPR050090">
    <property type="entry name" value="Tyrosine_recombinase_XerCD"/>
</dbReference>
<keyword evidence="2" id="KW-0229">DNA integration</keyword>
<comment type="similarity">
    <text evidence="1">Belongs to the 'phage' integrase family.</text>
</comment>
<feature type="domain" description="Core-binding (CB)" evidence="7">
    <location>
        <begin position="1"/>
        <end position="81"/>
    </location>
</feature>